<gene>
    <name evidence="7" type="ORF">RDT67_27225</name>
</gene>
<organism evidence="7 8">
    <name type="scientific">Serratia fonticola</name>
    <dbReference type="NCBI Taxonomy" id="47917"/>
    <lineage>
        <taxon>Bacteria</taxon>
        <taxon>Pseudomonadati</taxon>
        <taxon>Pseudomonadota</taxon>
        <taxon>Gammaproteobacteria</taxon>
        <taxon>Enterobacterales</taxon>
        <taxon>Yersiniaceae</taxon>
        <taxon>Serratia</taxon>
    </lineage>
</organism>
<evidence type="ECO:0000256" key="3">
    <source>
        <dbReference type="ARBA" id="ARBA00023172"/>
    </source>
</evidence>
<dbReference type="GO" id="GO:0015074">
    <property type="term" value="P:DNA integration"/>
    <property type="evidence" value="ECO:0007669"/>
    <property type="project" value="UniProtKB-KW"/>
</dbReference>
<keyword evidence="3" id="KW-0233">DNA recombination</keyword>
<evidence type="ECO:0000259" key="5">
    <source>
        <dbReference type="PROSITE" id="PS51898"/>
    </source>
</evidence>
<dbReference type="SUPFAM" id="SSF56349">
    <property type="entry name" value="DNA breaking-rejoining enzymes"/>
    <property type="match status" value="1"/>
</dbReference>
<dbReference type="InterPro" id="IPR002104">
    <property type="entry name" value="Integrase_catalytic"/>
</dbReference>
<sequence>MAIKKLEDGRYEVDIRPNGRNGKRIRRKFDRKHEAQAFEKYTTVSYHDKEWLSRPADKRALSELIKLWWEYHGKLREHGQSTLKKLERVMSGMGNPATFQIDKARVTMYRSKRLAEGMKAATVNREISSVGGMFTDLIDSGLFCGEHPIHGTGKLKEPATEMTYLSAGEIELLLSELTGDNRKIAILCLSTGARWGEAMRLKGENIVHKRVMFVRTKTGKPRSVPISQEVIDAIQANRSGLLFPQASYLDFRLVLKAVKPNLPSGQSTHALRHTFATHFMMNGGSIITLQRILGHARIEQTMSYAHFAPDFLQDAIAYNPLKGKANIERPHSVHT</sequence>
<dbReference type="CDD" id="cd00796">
    <property type="entry name" value="INT_Rci_Hp1_C"/>
    <property type="match status" value="1"/>
</dbReference>
<dbReference type="PANTHER" id="PTHR30349:SF93">
    <property type="entry name" value="FELS-2 PROPHAGE PROTEIN"/>
    <property type="match status" value="1"/>
</dbReference>
<dbReference type="PANTHER" id="PTHR30349">
    <property type="entry name" value="PHAGE INTEGRASE-RELATED"/>
    <property type="match status" value="1"/>
</dbReference>
<dbReference type="AlphaFoldDB" id="A0AAJ1YGA8"/>
<dbReference type="PROSITE" id="PS51900">
    <property type="entry name" value="CB"/>
    <property type="match status" value="1"/>
</dbReference>
<dbReference type="Pfam" id="PF00589">
    <property type="entry name" value="Phage_integrase"/>
    <property type="match status" value="1"/>
</dbReference>
<dbReference type="InterPro" id="IPR050090">
    <property type="entry name" value="Tyrosine_recombinase_XerCD"/>
</dbReference>
<dbReference type="GO" id="GO:0003677">
    <property type="term" value="F:DNA binding"/>
    <property type="evidence" value="ECO:0007669"/>
    <property type="project" value="UniProtKB-UniRule"/>
</dbReference>
<dbReference type="Proteomes" id="UP001224622">
    <property type="component" value="Unassembled WGS sequence"/>
</dbReference>
<name>A0AAJ1YGA8_SERFO</name>
<dbReference type="GO" id="GO:0006310">
    <property type="term" value="P:DNA recombination"/>
    <property type="evidence" value="ECO:0007669"/>
    <property type="project" value="UniProtKB-KW"/>
</dbReference>
<reference evidence="7" key="1">
    <citation type="submission" date="2023-08" db="EMBL/GenBank/DDBJ databases">
        <title>The Comparative Genomic Analysis of Yersiniaceae from Polar Regions.</title>
        <authorList>
            <person name="Goncharov A."/>
            <person name="Aslanov B."/>
            <person name="Kolodzhieva V."/>
            <person name="Azarov D."/>
            <person name="Mochov A."/>
            <person name="Lebedeva E."/>
        </authorList>
    </citation>
    <scope>NUCLEOTIDE SEQUENCE</scope>
    <source>
        <strain evidence="7">Vf</strain>
    </source>
</reference>
<evidence type="ECO:0000256" key="2">
    <source>
        <dbReference type="ARBA" id="ARBA00023125"/>
    </source>
</evidence>
<dbReference type="InterPro" id="IPR011010">
    <property type="entry name" value="DNA_brk_join_enz"/>
</dbReference>
<keyword evidence="1" id="KW-0229">DNA integration</keyword>
<dbReference type="InterPro" id="IPR044068">
    <property type="entry name" value="CB"/>
</dbReference>
<evidence type="ECO:0000256" key="1">
    <source>
        <dbReference type="ARBA" id="ARBA00022908"/>
    </source>
</evidence>
<comment type="caution">
    <text evidence="7">The sequence shown here is derived from an EMBL/GenBank/DDBJ whole genome shotgun (WGS) entry which is preliminary data.</text>
</comment>
<proteinExistence type="predicted"/>
<evidence type="ECO:0000256" key="4">
    <source>
        <dbReference type="PROSITE-ProRule" id="PRU01248"/>
    </source>
</evidence>
<evidence type="ECO:0000259" key="6">
    <source>
        <dbReference type="PROSITE" id="PS51900"/>
    </source>
</evidence>
<dbReference type="InterPro" id="IPR013762">
    <property type="entry name" value="Integrase-like_cat_sf"/>
</dbReference>
<feature type="domain" description="Tyr recombinase" evidence="5">
    <location>
        <begin position="160"/>
        <end position="317"/>
    </location>
</feature>
<dbReference type="PROSITE" id="PS51898">
    <property type="entry name" value="TYR_RECOMBINASE"/>
    <property type="match status" value="1"/>
</dbReference>
<evidence type="ECO:0000313" key="8">
    <source>
        <dbReference type="Proteomes" id="UP001224622"/>
    </source>
</evidence>
<evidence type="ECO:0000313" key="7">
    <source>
        <dbReference type="EMBL" id="MDQ9130101.1"/>
    </source>
</evidence>
<accession>A0AAJ1YGA8</accession>
<dbReference type="Pfam" id="PF24624">
    <property type="entry name" value="Int_N"/>
    <property type="match status" value="1"/>
</dbReference>
<dbReference type="EMBL" id="JAVIGA010000051">
    <property type="protein sequence ID" value="MDQ9130101.1"/>
    <property type="molecule type" value="Genomic_DNA"/>
</dbReference>
<dbReference type="RefSeq" id="WP_166732834.1">
    <property type="nucleotide sequence ID" value="NZ_CP050171.1"/>
</dbReference>
<feature type="domain" description="Core-binding (CB)" evidence="6">
    <location>
        <begin position="59"/>
        <end position="138"/>
    </location>
</feature>
<protein>
    <submittedName>
        <fullName evidence="7">Tyrosine-type recombinase/integrase</fullName>
    </submittedName>
</protein>
<dbReference type="InterPro" id="IPR057084">
    <property type="entry name" value="Int_N"/>
</dbReference>
<dbReference type="Gene3D" id="1.10.443.10">
    <property type="entry name" value="Intergrase catalytic core"/>
    <property type="match status" value="1"/>
</dbReference>
<keyword evidence="2 4" id="KW-0238">DNA-binding</keyword>